<comment type="pathway">
    <text evidence="3">Purine metabolism; IMP biosynthesis via de novo pathway; 5-amino-1-(5-phospho-D-ribosyl)imidazole-4-carboxylate from 5-amino-1-(5-phospho-D-ribosyl)imidazole (N5-CAIR route): step 2/2.</text>
</comment>
<evidence type="ECO:0000256" key="3">
    <source>
        <dbReference type="HAMAP-Rule" id="MF_01929"/>
    </source>
</evidence>
<proteinExistence type="inferred from homology"/>
<dbReference type="SUPFAM" id="SSF52255">
    <property type="entry name" value="N5-CAIR mutase (phosphoribosylaminoimidazole carboxylase, PurE)"/>
    <property type="match status" value="1"/>
</dbReference>
<feature type="binding site" evidence="3">
    <location>
        <position position="81"/>
    </location>
    <ligand>
        <name>substrate</name>
    </ligand>
</feature>
<gene>
    <name evidence="3 5" type="primary">purE</name>
    <name evidence="5" type="ORF">BN59_02174</name>
</gene>
<dbReference type="HAMAP" id="MF_01929">
    <property type="entry name" value="PurE_classI"/>
    <property type="match status" value="1"/>
</dbReference>
<organism evidence="5 6">
    <name type="scientific">Legionella massiliensis</name>
    <dbReference type="NCBI Taxonomy" id="1034943"/>
    <lineage>
        <taxon>Bacteria</taxon>
        <taxon>Pseudomonadati</taxon>
        <taxon>Pseudomonadota</taxon>
        <taxon>Gammaproteobacteria</taxon>
        <taxon>Legionellales</taxon>
        <taxon>Legionellaceae</taxon>
        <taxon>Legionella</taxon>
    </lineage>
</organism>
<comment type="function">
    <text evidence="3">Catalyzes the conversion of N5-carboxyaminoimidazole ribonucleotide (N5-CAIR) to 4-carboxy-5-aminoimidazole ribonucleotide (CAIR).</text>
</comment>
<dbReference type="Proteomes" id="UP000044071">
    <property type="component" value="Unassembled WGS sequence"/>
</dbReference>
<feature type="domain" description="PurE" evidence="4">
    <location>
        <begin position="43"/>
        <end position="195"/>
    </location>
</feature>
<dbReference type="NCBIfam" id="TIGR01162">
    <property type="entry name" value="purE"/>
    <property type="match status" value="1"/>
</dbReference>
<comment type="similarity">
    <text evidence="3">Belongs to the AIR carboxylase family. Class I subfamily.</text>
</comment>
<dbReference type="UniPathway" id="UPA00074">
    <property type="reaction ID" value="UER00943"/>
</dbReference>
<evidence type="ECO:0000313" key="5">
    <source>
        <dbReference type="EMBL" id="CDZ77881.1"/>
    </source>
</evidence>
<dbReference type="SMART" id="SM01001">
    <property type="entry name" value="AIRC"/>
    <property type="match status" value="1"/>
</dbReference>
<dbReference type="Gene3D" id="3.40.50.1970">
    <property type="match status" value="1"/>
</dbReference>
<protein>
    <recommendedName>
        <fullName evidence="3">N5-carboxyaminoimidazole ribonucleotide mutase</fullName>
        <shortName evidence="3">N5-CAIR mutase</shortName>
        <ecNumber evidence="3">5.4.99.18</ecNumber>
    </recommendedName>
    <alternativeName>
        <fullName evidence="3">5-(carboxyamino)imidazole ribonucleotide mutase</fullName>
    </alternativeName>
</protein>
<keyword evidence="1 3" id="KW-0658">Purine biosynthesis</keyword>
<dbReference type="STRING" id="1034943.BN59_02174"/>
<dbReference type="AlphaFoldDB" id="A0A078KY50"/>
<evidence type="ECO:0000256" key="1">
    <source>
        <dbReference type="ARBA" id="ARBA00022755"/>
    </source>
</evidence>
<dbReference type="GO" id="GO:0006189">
    <property type="term" value="P:'de novo' IMP biosynthetic process"/>
    <property type="evidence" value="ECO:0007669"/>
    <property type="project" value="UniProtKB-UniRule"/>
</dbReference>
<comment type="catalytic activity">
    <reaction evidence="3">
        <text>5-carboxyamino-1-(5-phospho-D-ribosyl)imidazole + H(+) = 5-amino-1-(5-phospho-D-ribosyl)imidazole-4-carboxylate</text>
        <dbReference type="Rhea" id="RHEA:13193"/>
        <dbReference type="ChEBI" id="CHEBI:15378"/>
        <dbReference type="ChEBI" id="CHEBI:58730"/>
        <dbReference type="ChEBI" id="CHEBI:77657"/>
        <dbReference type="EC" id="5.4.99.18"/>
    </reaction>
</comment>
<keyword evidence="6" id="KW-1185">Reference proteome</keyword>
<reference evidence="5 6" key="1">
    <citation type="submission" date="2014-06" db="EMBL/GenBank/DDBJ databases">
        <authorList>
            <person name="Urmite Genomes Urmite Genomes"/>
        </authorList>
    </citation>
    <scope>NUCLEOTIDE SEQUENCE [LARGE SCALE GENOMIC DNA]</scope>
</reference>
<dbReference type="EC" id="5.4.99.18" evidence="3"/>
<name>A0A078KY50_9GAMM</name>
<dbReference type="PANTHER" id="PTHR23046">
    <property type="entry name" value="PHOSPHORIBOSYLAMINOIMIDAZOLE CARBOXYLASE CATALYTIC SUBUNIT"/>
    <property type="match status" value="1"/>
</dbReference>
<dbReference type="eggNOG" id="COG0041">
    <property type="taxonomic scope" value="Bacteria"/>
</dbReference>
<dbReference type="InterPro" id="IPR000031">
    <property type="entry name" value="PurE_dom"/>
</dbReference>
<dbReference type="Pfam" id="PF00731">
    <property type="entry name" value="AIRC"/>
    <property type="match status" value="1"/>
</dbReference>
<dbReference type="GO" id="GO:0034023">
    <property type="term" value="F:5-(carboxyamino)imidazole ribonucleotide mutase activity"/>
    <property type="evidence" value="ECO:0007669"/>
    <property type="project" value="UniProtKB-UniRule"/>
</dbReference>
<dbReference type="InterPro" id="IPR024694">
    <property type="entry name" value="PurE_prokaryotes"/>
</dbReference>
<dbReference type="EMBL" id="CCSB01000002">
    <property type="protein sequence ID" value="CDZ77881.1"/>
    <property type="molecule type" value="Genomic_DNA"/>
</dbReference>
<feature type="binding site" evidence="3">
    <location>
        <position position="51"/>
    </location>
    <ligand>
        <name>substrate</name>
    </ligand>
</feature>
<evidence type="ECO:0000256" key="2">
    <source>
        <dbReference type="ARBA" id="ARBA00023235"/>
    </source>
</evidence>
<keyword evidence="2 3" id="KW-0413">Isomerase</keyword>
<dbReference type="PANTHER" id="PTHR23046:SF2">
    <property type="entry name" value="PHOSPHORIBOSYLAMINOIMIDAZOLE CARBOXYLASE"/>
    <property type="match status" value="1"/>
</dbReference>
<feature type="binding site" evidence="3">
    <location>
        <position position="54"/>
    </location>
    <ligand>
        <name>substrate</name>
    </ligand>
</feature>
<dbReference type="InterPro" id="IPR033747">
    <property type="entry name" value="PurE_ClassI"/>
</dbReference>
<evidence type="ECO:0000259" key="4">
    <source>
        <dbReference type="SMART" id="SM01001"/>
    </source>
</evidence>
<accession>A0A078KY50</accession>
<evidence type="ECO:0000313" key="6">
    <source>
        <dbReference type="Proteomes" id="UP000044071"/>
    </source>
</evidence>
<sequence length="202" mass="21559">MRVLKKEKMKGALWEQPNPKGTESLSQTLNELINDQEVIMSNILVSILMGSKSDWAIMEEASRTLDSLNIPHEVRALSAHRTPDALFEYLKSAEENGVEVFIAAAGGAAHLPGVVAAKTLLPVLGVPMPSSTFTDGLDALLSIVQMPAGIPVGTLAVGKAGAINAAILAAAILGNKYPEYQAAVRKHRENQAKKVLENSVIR</sequence>